<evidence type="ECO:0000256" key="3">
    <source>
        <dbReference type="ARBA" id="ARBA00022729"/>
    </source>
</evidence>
<dbReference type="Pfam" id="PF00219">
    <property type="entry name" value="IGFBP"/>
    <property type="match status" value="1"/>
</dbReference>
<dbReference type="Gene3D" id="4.10.40.20">
    <property type="match status" value="1"/>
</dbReference>
<organism evidence="7">
    <name type="scientific">Hadrurus spadix</name>
    <dbReference type="NCBI Taxonomy" id="141984"/>
    <lineage>
        <taxon>Eukaryota</taxon>
        <taxon>Metazoa</taxon>
        <taxon>Ecdysozoa</taxon>
        <taxon>Arthropoda</taxon>
        <taxon>Chelicerata</taxon>
        <taxon>Arachnida</taxon>
        <taxon>Scorpiones</taxon>
        <taxon>Iurida</taxon>
        <taxon>Iuroidea</taxon>
        <taxon>Hadrurus</taxon>
    </lineage>
</organism>
<evidence type="ECO:0000259" key="6">
    <source>
        <dbReference type="PROSITE" id="PS51323"/>
    </source>
</evidence>
<dbReference type="InterPro" id="IPR000867">
    <property type="entry name" value="IGFBP-like"/>
</dbReference>
<feature type="chain" id="PRO_5012506885" evidence="5">
    <location>
        <begin position="22"/>
        <end position="90"/>
    </location>
</feature>
<keyword evidence="2" id="KW-0964">Secreted</keyword>
<dbReference type="GO" id="GO:0005576">
    <property type="term" value="C:extracellular region"/>
    <property type="evidence" value="ECO:0007669"/>
    <property type="project" value="UniProtKB-SubCell"/>
</dbReference>
<dbReference type="PANTHER" id="PTHR14186">
    <property type="entry name" value="INSULIN-LIKE GROWTH FACTOR BINDING PROTEIN-RELATED"/>
    <property type="match status" value="1"/>
</dbReference>
<dbReference type="AlphaFoldDB" id="A0A1W7R957"/>
<reference evidence="7" key="1">
    <citation type="submission" date="2016-11" db="EMBL/GenBank/DDBJ databases">
        <title>Venom-gland transcriptomics and venom proteomics of the black-back scorpion (Hadrurus spadix) reveal detectability challenges and an unexplored realm of animal toxin diversity.</title>
        <authorList>
            <person name="Rokyta D.R."/>
            <person name="Ward M.J."/>
        </authorList>
    </citation>
    <scope>NUCLEOTIDE SEQUENCE</scope>
    <source>
        <tissue evidence="7">Venom gland</tissue>
    </source>
</reference>
<name>A0A1W7R957_9SCOR</name>
<proteinExistence type="predicted"/>
<keyword evidence="4" id="KW-1015">Disulfide bond</keyword>
<evidence type="ECO:0000256" key="4">
    <source>
        <dbReference type="ARBA" id="ARBA00023157"/>
    </source>
</evidence>
<evidence type="ECO:0000256" key="1">
    <source>
        <dbReference type="ARBA" id="ARBA00004613"/>
    </source>
</evidence>
<evidence type="ECO:0000256" key="2">
    <source>
        <dbReference type="ARBA" id="ARBA00022525"/>
    </source>
</evidence>
<dbReference type="PANTHER" id="PTHR14186:SF20">
    <property type="entry name" value="CYSTEINE-RICH MOTOR NEURON 1 PROTEIN-LIKE"/>
    <property type="match status" value="1"/>
</dbReference>
<dbReference type="SUPFAM" id="SSF57184">
    <property type="entry name" value="Growth factor receptor domain"/>
    <property type="match status" value="1"/>
</dbReference>
<dbReference type="InterPro" id="IPR009030">
    <property type="entry name" value="Growth_fac_rcpt_cys_sf"/>
</dbReference>
<accession>A0A1W7R957</accession>
<dbReference type="PROSITE" id="PS51323">
    <property type="entry name" value="IGFBP_N_2"/>
    <property type="match status" value="1"/>
</dbReference>
<evidence type="ECO:0000313" key="7">
    <source>
        <dbReference type="EMBL" id="JAV47677.1"/>
    </source>
</evidence>
<comment type="subcellular location">
    <subcellularLocation>
        <location evidence="1">Secreted</location>
    </subcellularLocation>
</comment>
<protein>
    <submittedName>
        <fullName evidence="7">Venom protein</fullName>
    </submittedName>
</protein>
<keyword evidence="3 5" id="KW-0732">Signal</keyword>
<evidence type="ECO:0000256" key="5">
    <source>
        <dbReference type="SAM" id="SignalP"/>
    </source>
</evidence>
<feature type="domain" description="IGFBP N-terminal" evidence="6">
    <location>
        <begin position="20"/>
        <end position="90"/>
    </location>
</feature>
<dbReference type="GO" id="GO:0005520">
    <property type="term" value="F:insulin-like growth factor binding"/>
    <property type="evidence" value="ECO:0007669"/>
    <property type="project" value="InterPro"/>
</dbReference>
<dbReference type="InterPro" id="IPR011390">
    <property type="entry name" value="IGFBP_rP_mac25"/>
</dbReference>
<feature type="signal peptide" evidence="5">
    <location>
        <begin position="1"/>
        <end position="21"/>
    </location>
</feature>
<dbReference type="GO" id="GO:0009966">
    <property type="term" value="P:regulation of signal transduction"/>
    <property type="evidence" value="ECO:0007669"/>
    <property type="project" value="TreeGrafter"/>
</dbReference>
<sequence>MGFKFCLIAFILTAIFVNVMTLRCRVCGTYECRPPPRNCPVGTVTDICNCCLVCGKAENEICGGDWDLRGKCGYGLRCVKRRKTGVCKKE</sequence>
<dbReference type="EMBL" id="GFAH01000712">
    <property type="protein sequence ID" value="JAV47677.1"/>
    <property type="molecule type" value="Transcribed_RNA"/>
</dbReference>
<dbReference type="SMART" id="SM00121">
    <property type="entry name" value="IB"/>
    <property type="match status" value="1"/>
</dbReference>
<dbReference type="GO" id="GO:0001558">
    <property type="term" value="P:regulation of cell growth"/>
    <property type="evidence" value="ECO:0007669"/>
    <property type="project" value="InterPro"/>
</dbReference>